<dbReference type="PANTHER" id="PTHR45615:SF80">
    <property type="entry name" value="GRIP DOMAIN-CONTAINING PROTEIN"/>
    <property type="match status" value="1"/>
</dbReference>
<name>A0AAV9U3C0_9PEZI</name>
<keyword evidence="1" id="KW-0175">Coiled coil</keyword>
<feature type="region of interest" description="Disordered" evidence="2">
    <location>
        <begin position="1"/>
        <end position="114"/>
    </location>
</feature>
<evidence type="ECO:0000256" key="2">
    <source>
        <dbReference type="SAM" id="MobiDB-lite"/>
    </source>
</evidence>
<dbReference type="EMBL" id="JAVHNS010000017">
    <property type="protein sequence ID" value="KAK6332447.1"/>
    <property type="molecule type" value="Genomic_DNA"/>
</dbReference>
<accession>A0AAV9U3C0</accession>
<evidence type="ECO:0000313" key="3">
    <source>
        <dbReference type="EMBL" id="KAK6332447.1"/>
    </source>
</evidence>
<evidence type="ECO:0000256" key="1">
    <source>
        <dbReference type="SAM" id="Coils"/>
    </source>
</evidence>
<dbReference type="AlphaFoldDB" id="A0AAV9U3C0"/>
<gene>
    <name evidence="3" type="ORF">TWF730_004123</name>
</gene>
<feature type="compositionally biased region" description="Basic and acidic residues" evidence="2">
    <location>
        <begin position="1"/>
        <end position="23"/>
    </location>
</feature>
<keyword evidence="4" id="KW-1185">Reference proteome</keyword>
<comment type="caution">
    <text evidence="3">The sequence shown here is derived from an EMBL/GenBank/DDBJ whole genome shotgun (WGS) entry which is preliminary data.</text>
</comment>
<reference evidence="3 4" key="1">
    <citation type="submission" date="2019-10" db="EMBL/GenBank/DDBJ databases">
        <authorList>
            <person name="Palmer J.M."/>
        </authorList>
    </citation>
    <scope>NUCLEOTIDE SEQUENCE [LARGE SCALE GENOMIC DNA]</scope>
    <source>
        <strain evidence="3 4">TWF730</strain>
    </source>
</reference>
<proteinExistence type="predicted"/>
<dbReference type="Proteomes" id="UP001373714">
    <property type="component" value="Unassembled WGS sequence"/>
</dbReference>
<dbReference type="Gene3D" id="1.10.287.1490">
    <property type="match status" value="1"/>
</dbReference>
<evidence type="ECO:0000313" key="4">
    <source>
        <dbReference type="Proteomes" id="UP001373714"/>
    </source>
</evidence>
<feature type="region of interest" description="Disordered" evidence="2">
    <location>
        <begin position="473"/>
        <end position="493"/>
    </location>
</feature>
<protein>
    <submittedName>
        <fullName evidence="3">Uncharacterized protein</fullName>
    </submittedName>
</protein>
<dbReference type="PANTHER" id="PTHR45615">
    <property type="entry name" value="MYOSIN HEAVY CHAIN, NON-MUSCLE"/>
    <property type="match status" value="1"/>
</dbReference>
<sequence>MTDTDNEKAEKLAAARKRFEELKRKKQPGKKASSSISHREPTSSDSNILETPSHDVSSTVEYGGGEGDEPESTNVALSKVGEDDEHTIKNEDFESQLGGVCSENERTESNNATNEVLLESLPEIYRKQASVIDELRADKQKLLDEIQTLQTRAQEGIKAIVDRDKALEDLASVSEELQTLREKNGVEQATLLEGAGEVSALKTDVASLNRQIVHLQSQLAQKDKAIVEMRRDSNISSPGPDEATKQEERIEGMSVELSELRAALEAAETSRNSVELERKSLESLLNSMRGELKVATEKNDSLEHKLSSLTESINSGQAKSSAWEEKNRAQEDTIVKLDRELAEIKQTVDELEKSKLKLQASEKNADARYRDIERKLNIAQRENSGMQLRLAELKSNLHQSFAKTEPSTIGTPEISHWNGATDSEPGLVGQSQDNIKSNKLSSDHLWKQVLADENSHDFLDVDLRAVGRNNTAQNQSVLGHPQPASQNDKERKSLTERVRRELEGWRGHRINLVDVYSVYDDSYSKVFDI</sequence>
<dbReference type="SUPFAM" id="SSF57997">
    <property type="entry name" value="Tropomyosin"/>
    <property type="match status" value="1"/>
</dbReference>
<organism evidence="3 4">
    <name type="scientific">Orbilia blumenaviensis</name>
    <dbReference type="NCBI Taxonomy" id="1796055"/>
    <lineage>
        <taxon>Eukaryota</taxon>
        <taxon>Fungi</taxon>
        <taxon>Dikarya</taxon>
        <taxon>Ascomycota</taxon>
        <taxon>Pezizomycotina</taxon>
        <taxon>Orbiliomycetes</taxon>
        <taxon>Orbiliales</taxon>
        <taxon>Orbiliaceae</taxon>
        <taxon>Orbilia</taxon>
    </lineage>
</organism>
<feature type="compositionally biased region" description="Polar residues" evidence="2">
    <location>
        <begin position="43"/>
        <end position="60"/>
    </location>
</feature>
<feature type="coiled-coil region" evidence="1">
    <location>
        <begin position="125"/>
        <end position="396"/>
    </location>
</feature>